<protein>
    <submittedName>
        <fullName evidence="1">Uncharacterized protein</fullName>
    </submittedName>
</protein>
<dbReference type="AlphaFoldDB" id="A0A450X333"/>
<dbReference type="EMBL" id="CAADFK010000375">
    <property type="protein sequence ID" value="VFK23724.1"/>
    <property type="molecule type" value="Genomic_DNA"/>
</dbReference>
<accession>A0A450X333</accession>
<name>A0A450X333_9GAMM</name>
<organism evidence="1">
    <name type="scientific">Candidatus Kentrum sp. LPFa</name>
    <dbReference type="NCBI Taxonomy" id="2126335"/>
    <lineage>
        <taxon>Bacteria</taxon>
        <taxon>Pseudomonadati</taxon>
        <taxon>Pseudomonadota</taxon>
        <taxon>Gammaproteobacteria</taxon>
        <taxon>Candidatus Kentrum</taxon>
    </lineage>
</organism>
<proteinExistence type="predicted"/>
<evidence type="ECO:0000313" key="1">
    <source>
        <dbReference type="EMBL" id="VFK23724.1"/>
    </source>
</evidence>
<gene>
    <name evidence="1" type="ORF">BECKLPF1236B_GA0070989_13752</name>
</gene>
<reference evidence="1" key="1">
    <citation type="submission" date="2019-02" db="EMBL/GenBank/DDBJ databases">
        <authorList>
            <person name="Gruber-Vodicka R. H."/>
            <person name="Seah K. B. B."/>
        </authorList>
    </citation>
    <scope>NUCLEOTIDE SEQUENCE</scope>
    <source>
        <strain evidence="1">BECK_S313</strain>
    </source>
</reference>
<sequence length="70" mass="8360">MAWKNLKQLGLVDGFLIEHKALTELDEVNALIDWVRIENFLSETFARWHFQQFIVIRKNFPEKRTEKSGL</sequence>